<feature type="compositionally biased region" description="Basic residues" evidence="1">
    <location>
        <begin position="17"/>
        <end position="26"/>
    </location>
</feature>
<sequence length="183" mass="20070">MVFPIVHLDNTASHMQFRQKRRRRAPGPKGNDLGDMGWGDEEQQRLSIFACKLHVTNTEAEVEEEDDCDDEDEEEWGLFIVACNMVKLKESNLGWITGLPPLILPHWNPGLPLSPISTGSEPNSLSSSTSSESLSSLMSPSHSSLLPSILMPLTGSKRFIATNDSQGPVGGSRGKRLAGVDWE</sequence>
<reference evidence="2" key="1">
    <citation type="submission" date="2022-06" db="EMBL/GenBank/DDBJ databases">
        <authorList>
            <consortium name="SYNGENTA / RWTH Aachen University"/>
        </authorList>
    </citation>
    <scope>NUCLEOTIDE SEQUENCE</scope>
</reference>
<dbReference type="EMBL" id="CALTRL010006052">
    <property type="protein sequence ID" value="CAH7689236.1"/>
    <property type="molecule type" value="Genomic_DNA"/>
</dbReference>
<comment type="caution">
    <text evidence="2">The sequence shown here is derived from an EMBL/GenBank/DDBJ whole genome shotgun (WGS) entry which is preliminary data.</text>
</comment>
<keyword evidence="3" id="KW-1185">Reference proteome</keyword>
<protein>
    <submittedName>
        <fullName evidence="2">Uncharacterized protein</fullName>
    </submittedName>
</protein>
<accession>A0AAV0BSX4</accession>
<feature type="region of interest" description="Disordered" evidence="1">
    <location>
        <begin position="160"/>
        <end position="183"/>
    </location>
</feature>
<dbReference type="Proteomes" id="UP001153365">
    <property type="component" value="Unassembled WGS sequence"/>
</dbReference>
<feature type="region of interest" description="Disordered" evidence="1">
    <location>
        <begin position="16"/>
        <end position="38"/>
    </location>
</feature>
<proteinExistence type="predicted"/>
<evidence type="ECO:0000313" key="2">
    <source>
        <dbReference type="EMBL" id="CAH7689236.1"/>
    </source>
</evidence>
<feature type="region of interest" description="Disordered" evidence="1">
    <location>
        <begin position="118"/>
        <end position="139"/>
    </location>
</feature>
<evidence type="ECO:0000256" key="1">
    <source>
        <dbReference type="SAM" id="MobiDB-lite"/>
    </source>
</evidence>
<name>A0AAV0BSX4_PHAPC</name>
<dbReference type="AlphaFoldDB" id="A0AAV0BSX4"/>
<gene>
    <name evidence="2" type="ORF">PPACK8108_LOCUS24266</name>
</gene>
<organism evidence="2 3">
    <name type="scientific">Phakopsora pachyrhizi</name>
    <name type="common">Asian soybean rust disease fungus</name>
    <dbReference type="NCBI Taxonomy" id="170000"/>
    <lineage>
        <taxon>Eukaryota</taxon>
        <taxon>Fungi</taxon>
        <taxon>Dikarya</taxon>
        <taxon>Basidiomycota</taxon>
        <taxon>Pucciniomycotina</taxon>
        <taxon>Pucciniomycetes</taxon>
        <taxon>Pucciniales</taxon>
        <taxon>Phakopsoraceae</taxon>
        <taxon>Phakopsora</taxon>
    </lineage>
</organism>
<evidence type="ECO:0000313" key="3">
    <source>
        <dbReference type="Proteomes" id="UP001153365"/>
    </source>
</evidence>